<organism evidence="2 3">
    <name type="scientific">Trifolium subterraneum</name>
    <name type="common">Subterranean clover</name>
    <dbReference type="NCBI Taxonomy" id="3900"/>
    <lineage>
        <taxon>Eukaryota</taxon>
        <taxon>Viridiplantae</taxon>
        <taxon>Streptophyta</taxon>
        <taxon>Embryophyta</taxon>
        <taxon>Tracheophyta</taxon>
        <taxon>Spermatophyta</taxon>
        <taxon>Magnoliopsida</taxon>
        <taxon>eudicotyledons</taxon>
        <taxon>Gunneridae</taxon>
        <taxon>Pentapetalae</taxon>
        <taxon>rosids</taxon>
        <taxon>fabids</taxon>
        <taxon>Fabales</taxon>
        <taxon>Fabaceae</taxon>
        <taxon>Papilionoideae</taxon>
        <taxon>50 kb inversion clade</taxon>
        <taxon>NPAAA clade</taxon>
        <taxon>Hologalegina</taxon>
        <taxon>IRL clade</taxon>
        <taxon>Trifolieae</taxon>
        <taxon>Trifolium</taxon>
    </lineage>
</organism>
<dbReference type="OrthoDB" id="62853at2759"/>
<dbReference type="Proteomes" id="UP000242715">
    <property type="component" value="Unassembled WGS sequence"/>
</dbReference>
<feature type="compositionally biased region" description="Polar residues" evidence="1">
    <location>
        <begin position="301"/>
        <end position="313"/>
    </location>
</feature>
<accession>A0A2Z6MFT0</accession>
<feature type="region of interest" description="Disordered" evidence="1">
    <location>
        <begin position="507"/>
        <end position="543"/>
    </location>
</feature>
<dbReference type="EMBL" id="DF973459">
    <property type="protein sequence ID" value="GAU31526.1"/>
    <property type="molecule type" value="Genomic_DNA"/>
</dbReference>
<evidence type="ECO:0000313" key="2">
    <source>
        <dbReference type="EMBL" id="GAU31526.1"/>
    </source>
</evidence>
<keyword evidence="3" id="KW-1185">Reference proteome</keyword>
<gene>
    <name evidence="2" type="ORF">TSUD_333020</name>
</gene>
<feature type="compositionally biased region" description="Basic and acidic residues" evidence="1">
    <location>
        <begin position="507"/>
        <end position="528"/>
    </location>
</feature>
<evidence type="ECO:0000256" key="1">
    <source>
        <dbReference type="SAM" id="MobiDB-lite"/>
    </source>
</evidence>
<evidence type="ECO:0000313" key="3">
    <source>
        <dbReference type="Proteomes" id="UP000242715"/>
    </source>
</evidence>
<dbReference type="AlphaFoldDB" id="A0A2Z6MFT0"/>
<sequence>MIYTGLKGEDGMVKEILNFHAFCSPADIEAFTEEKKQSLANRQGRGSDFVRAVQEIIECYEKLNRGIQVDETSSGGEVANADVVNSLDVSANSGFEDHVDSPWTINSQMKSPNSVTGNPELVYAAEDDSVVAPRDESYIKKATADTAATTTVKSFLPVKLGNKPVQRFRSSSQIQNFVVPRSDGVNNGGNISADAIQKKSIRRIKHIRNSPDFFGCNDTNSSAFASNVSMEEDGSEINTINSDACSLNEGSAIDSNLKLEQSNIVECSGYEVGLNKALDCEMKAVVGKKKRKPNRMRKTKNAGTQNTNQSLHNMSEIPKGRCSDQEGDEHLPLLKRARVRMANSSFTKEKHNRIAQVQDKSCKEVIVGTSSNCENGCLADGDSSALNGFSVNVSPKLLAPCSENGSRASKVVKDQLFGCSVDDESLLPPCKRIHRALKAMSANAAEEGACIESPPSAMTTSGRCFSTINNQGGNDLERKGSDSCGIECSDNQVCSFSTCSNPMISRENKSSFEEDKQLAKSQQHESGKDVIPGAKHQIGEDPSDSVVCAPAKIDSQVLMHEKLSPNLDVKCCQVGGNQDSPKADESIRPAIHSNTSDTLDHCGINFDPVAGPNENGKLLPQKCISIPQNLMVECKDMKGTAGDCSKINDTHVVVNEGKRVLWAFRQAHP</sequence>
<feature type="compositionally biased region" description="Basic residues" evidence="1">
    <location>
        <begin position="288"/>
        <end position="300"/>
    </location>
</feature>
<protein>
    <submittedName>
        <fullName evidence="2">Uncharacterized protein</fullName>
    </submittedName>
</protein>
<dbReference type="PANTHER" id="PTHR12550">
    <property type="entry name" value="HEPATOMA-DERIVED GROWTH FACTOR-RELATED"/>
    <property type="match status" value="1"/>
</dbReference>
<proteinExistence type="predicted"/>
<reference evidence="3" key="1">
    <citation type="journal article" date="2017" name="Front. Plant Sci.">
        <title>Climate Clever Clovers: New Paradigm to Reduce the Environmental Footprint of Ruminants by Breeding Low Methanogenic Forages Utilizing Haplotype Variation.</title>
        <authorList>
            <person name="Kaur P."/>
            <person name="Appels R."/>
            <person name="Bayer P.E."/>
            <person name="Keeble-Gagnere G."/>
            <person name="Wang J."/>
            <person name="Hirakawa H."/>
            <person name="Shirasawa K."/>
            <person name="Vercoe P."/>
            <person name="Stefanova K."/>
            <person name="Durmic Z."/>
            <person name="Nichols P."/>
            <person name="Revell C."/>
            <person name="Isobe S.N."/>
            <person name="Edwards D."/>
            <person name="Erskine W."/>
        </authorList>
    </citation>
    <scope>NUCLEOTIDE SEQUENCE [LARGE SCALE GENOMIC DNA]</scope>
    <source>
        <strain evidence="3">cv. Daliak</strain>
    </source>
</reference>
<feature type="region of interest" description="Disordered" evidence="1">
    <location>
        <begin position="288"/>
        <end position="326"/>
    </location>
</feature>
<name>A0A2Z6MFT0_TRISU</name>
<dbReference type="PANTHER" id="PTHR12550:SF49">
    <property type="entry name" value="PROTEIN HUA2-LIKE 2-RELATED"/>
    <property type="match status" value="1"/>
</dbReference>